<proteinExistence type="predicted"/>
<accession>A0A1H4V640</accession>
<keyword evidence="2" id="KW-1185">Reference proteome</keyword>
<organism evidence="1 2">
    <name type="scientific">Rhodococcus koreensis</name>
    <dbReference type="NCBI Taxonomy" id="99653"/>
    <lineage>
        <taxon>Bacteria</taxon>
        <taxon>Bacillati</taxon>
        <taxon>Actinomycetota</taxon>
        <taxon>Actinomycetes</taxon>
        <taxon>Mycobacteriales</taxon>
        <taxon>Nocardiaceae</taxon>
        <taxon>Rhodococcus</taxon>
    </lineage>
</organism>
<evidence type="ECO:0000313" key="1">
    <source>
        <dbReference type="EMBL" id="SEC76415.1"/>
    </source>
</evidence>
<evidence type="ECO:0000313" key="2">
    <source>
        <dbReference type="Proteomes" id="UP000183561"/>
    </source>
</evidence>
<dbReference type="Proteomes" id="UP000183561">
    <property type="component" value="Unassembled WGS sequence"/>
</dbReference>
<name>A0A1H4V640_9NOCA</name>
<protein>
    <submittedName>
        <fullName evidence="1">Uncharacterized protein</fullName>
    </submittedName>
</protein>
<dbReference type="AlphaFoldDB" id="A0A1H4V640"/>
<dbReference type="EMBL" id="FNSV01000005">
    <property type="protein sequence ID" value="SEC76415.1"/>
    <property type="molecule type" value="Genomic_DNA"/>
</dbReference>
<reference evidence="2" key="1">
    <citation type="submission" date="2016-10" db="EMBL/GenBank/DDBJ databases">
        <authorList>
            <person name="Varghese N."/>
            <person name="Submissions S."/>
        </authorList>
    </citation>
    <scope>NUCLEOTIDE SEQUENCE [LARGE SCALE GENOMIC DNA]</scope>
    <source>
        <strain evidence="2">DSM 44498</strain>
    </source>
</reference>
<gene>
    <name evidence="1" type="ORF">SAMN04490239_5362</name>
</gene>
<sequence length="54" mass="6276">MNGLASEYVRYVPRFAQCWEHPSVTPCGRRKSHMWLARHAEVVWDSGSNLERSS</sequence>